<dbReference type="InterPro" id="IPR042099">
    <property type="entry name" value="ANL_N_sf"/>
</dbReference>
<protein>
    <recommendedName>
        <fullName evidence="4">Carrier domain-containing protein</fullName>
    </recommendedName>
</protein>
<evidence type="ECO:0000259" key="4">
    <source>
        <dbReference type="PROSITE" id="PS50075"/>
    </source>
</evidence>
<accession>A0ABR1W027</accession>
<dbReference type="InterPro" id="IPR020806">
    <property type="entry name" value="PKS_PP-bd"/>
</dbReference>
<evidence type="ECO:0000256" key="1">
    <source>
        <dbReference type="ARBA" id="ARBA00022450"/>
    </source>
</evidence>
<dbReference type="PANTHER" id="PTHR43439">
    <property type="entry name" value="PHENYLACETATE-COENZYME A LIGASE"/>
    <property type="match status" value="1"/>
</dbReference>
<dbReference type="Pfam" id="PF23562">
    <property type="entry name" value="AMP-binding_C_3"/>
    <property type="match status" value="1"/>
</dbReference>
<feature type="region of interest" description="Disordered" evidence="3">
    <location>
        <begin position="1115"/>
        <end position="1146"/>
    </location>
</feature>
<dbReference type="SMART" id="SM00823">
    <property type="entry name" value="PKS_PP"/>
    <property type="match status" value="1"/>
</dbReference>
<feature type="compositionally biased region" description="Polar residues" evidence="3">
    <location>
        <begin position="1122"/>
        <end position="1133"/>
    </location>
</feature>
<dbReference type="InterPro" id="IPR051414">
    <property type="entry name" value="Adenylate-forming_Reductase"/>
</dbReference>
<gene>
    <name evidence="5" type="ORF">PG996_003026</name>
</gene>
<evidence type="ECO:0000313" key="5">
    <source>
        <dbReference type="EMBL" id="KAK8076856.1"/>
    </source>
</evidence>
<dbReference type="Gene3D" id="3.40.50.720">
    <property type="entry name" value="NAD(P)-binding Rossmann-like Domain"/>
    <property type="match status" value="1"/>
</dbReference>
<reference evidence="5 6" key="1">
    <citation type="submission" date="2023-01" db="EMBL/GenBank/DDBJ databases">
        <title>Analysis of 21 Apiospora genomes using comparative genomics revels a genus with tremendous synthesis potential of carbohydrate active enzymes and secondary metabolites.</title>
        <authorList>
            <person name="Sorensen T."/>
        </authorList>
    </citation>
    <scope>NUCLEOTIDE SEQUENCE [LARGE SCALE GENOMIC DNA]</scope>
    <source>
        <strain evidence="5 6">CBS 83171</strain>
    </source>
</reference>
<dbReference type="Proteomes" id="UP001446871">
    <property type="component" value="Unassembled WGS sequence"/>
</dbReference>
<feature type="region of interest" description="Disordered" evidence="3">
    <location>
        <begin position="1017"/>
        <end position="1042"/>
    </location>
</feature>
<dbReference type="PANTHER" id="PTHR43439:SF2">
    <property type="entry name" value="ENZYME, PUTATIVE (JCVI)-RELATED"/>
    <property type="match status" value="1"/>
</dbReference>
<dbReference type="InterPro" id="IPR009081">
    <property type="entry name" value="PP-bd_ACP"/>
</dbReference>
<keyword evidence="1" id="KW-0596">Phosphopantetheine</keyword>
<evidence type="ECO:0000256" key="3">
    <source>
        <dbReference type="SAM" id="MobiDB-lite"/>
    </source>
</evidence>
<dbReference type="SUPFAM" id="SSF47336">
    <property type="entry name" value="ACP-like"/>
    <property type="match status" value="1"/>
</dbReference>
<sequence length="1181" mass="127005">MESQDLNYFTCTLGQAALWKKGQSTGQPTEFSTVLELIDDQGRDILNEPAIGFADVSADGRQGGSAAQVTFGELKRLSCRAATVLSKRLGQPQTPDVKKDTTIGLMCASSLDFVFTWLGLMRLGYKVFLLAPQLEEKAIDHLCSIAGADTILVDRMYRDKVEALKQTLSILDIPSYDRSTISSSSSDHDYSYESSTVSARKNMDTAYLRHTSGTSSGLPKPIYQSHWGAVGILPRLAPHGQTARHLLDHSPLPRRAGRLFPGLGRGGHDLGVAPVTGANVVKAVECAAKNSQSGIKVGYFTSVPYVLQMLSDSADGIRLLQSMDLVGVGGAALPPAIGDRLVEQDVNLVSRMGSAECGFLLSSHRDYAVDKEWQFLRPAAGVVSENILAFEPRDDGGLSELVARPGWPLLAKTNRPDGSYATADLFAPHPSIPGAWRYHSRSDAQITLANGKKFDPSPLEGAILAAASAQNLRDVLVFGGGRDYPGALLFPKSGDGRAASEPEVIEAVWPSIEKLNRDLPGHARLTKSMLVVVLSGTDGVERSLPKSSKGTIMRRQAEEQYSDLIEKAYEGGGGGSAGNITSSSQNYVSDDNDVPSAIAERFAQVLDRQQDLDPSRDLYGQGVDSIACIQVRKAIERDLLPEGSGALPMNIIYDCGTIDELVKHVLRVRQRKQSGEEDGPDGGKERDADLGLMRDLVQQNSRFDDLKFRRRSESSGDGSSGTTVVLTGATGALGSHILYYLLQDLSIRRIYCLLRASSPAAAHERVAHSLSSRGLTTLEAWDEVHGIEDRVICLPSELDRPDFGLAPRFLERIVRDKPAVVIHAAWTVNFSLRIGSFRQHFESTRNLIRLAAEGGSRFYFVSSTAAVINSTNASSSSSSSSSSSLKGGVIAEKLSQNPADASPLGYARSKWVAENICAAAHEKYIAEAKEEEERRSANSNKEDHDGSIGQLPPVSIIRVGQLFANHLGIWNETEAYPLMLSTASFAGCLPGLGDAPLNWLPVELAAQAVMEIAFGRGGDTTSSPATQSNGSKSGGGGDDENVEIPVYHVLNPHREPTWHEMLEIISTSGGKAASFETVSPSVWVQKLETSLGSGTSPGHSSQGLLDLWKGKYAQESGKGSSGPATLNNDTEAATSKEKSGPVFELSRTEAASGTIRDVQPLDKARILQMWNWLQESSGLCS</sequence>
<feature type="compositionally biased region" description="Basic and acidic residues" evidence="3">
    <location>
        <begin position="929"/>
        <end position="946"/>
    </location>
</feature>
<dbReference type="Gene3D" id="1.10.1200.10">
    <property type="entry name" value="ACP-like"/>
    <property type="match status" value="1"/>
</dbReference>
<evidence type="ECO:0000256" key="2">
    <source>
        <dbReference type="ARBA" id="ARBA00022553"/>
    </source>
</evidence>
<dbReference type="SUPFAM" id="SSF51735">
    <property type="entry name" value="NAD(P)-binding Rossmann-fold domains"/>
    <property type="match status" value="1"/>
</dbReference>
<feature type="region of interest" description="Disordered" evidence="3">
    <location>
        <begin position="671"/>
        <end position="690"/>
    </location>
</feature>
<proteinExistence type="predicted"/>
<dbReference type="InterPro" id="IPR000873">
    <property type="entry name" value="AMP-dep_synth/lig_dom"/>
</dbReference>
<comment type="caution">
    <text evidence="5">The sequence shown here is derived from an EMBL/GenBank/DDBJ whole genome shotgun (WGS) entry which is preliminary data.</text>
</comment>
<name>A0ABR1W027_9PEZI</name>
<dbReference type="EMBL" id="JAQQWM010000002">
    <property type="protein sequence ID" value="KAK8076856.1"/>
    <property type="molecule type" value="Genomic_DNA"/>
</dbReference>
<organism evidence="5 6">
    <name type="scientific">Apiospora saccharicola</name>
    <dbReference type="NCBI Taxonomy" id="335842"/>
    <lineage>
        <taxon>Eukaryota</taxon>
        <taxon>Fungi</taxon>
        <taxon>Dikarya</taxon>
        <taxon>Ascomycota</taxon>
        <taxon>Pezizomycotina</taxon>
        <taxon>Sordariomycetes</taxon>
        <taxon>Xylariomycetidae</taxon>
        <taxon>Amphisphaeriales</taxon>
        <taxon>Apiosporaceae</taxon>
        <taxon>Apiospora</taxon>
    </lineage>
</organism>
<dbReference type="InterPro" id="IPR013120">
    <property type="entry name" value="FAR_NAD-bd"/>
</dbReference>
<dbReference type="Gene3D" id="3.40.50.12780">
    <property type="entry name" value="N-terminal domain of ligase-like"/>
    <property type="match status" value="1"/>
</dbReference>
<evidence type="ECO:0000313" key="6">
    <source>
        <dbReference type="Proteomes" id="UP001446871"/>
    </source>
</evidence>
<keyword evidence="6" id="KW-1185">Reference proteome</keyword>
<dbReference type="Pfam" id="PF07993">
    <property type="entry name" value="NAD_binding_4"/>
    <property type="match status" value="1"/>
</dbReference>
<dbReference type="SUPFAM" id="SSF56801">
    <property type="entry name" value="Acetyl-CoA synthetase-like"/>
    <property type="match status" value="1"/>
</dbReference>
<keyword evidence="2" id="KW-0597">Phosphoprotein</keyword>
<dbReference type="Pfam" id="PF00550">
    <property type="entry name" value="PP-binding"/>
    <property type="match status" value="1"/>
</dbReference>
<dbReference type="Pfam" id="PF00501">
    <property type="entry name" value="AMP-binding"/>
    <property type="match status" value="1"/>
</dbReference>
<dbReference type="InterPro" id="IPR036291">
    <property type="entry name" value="NAD(P)-bd_dom_sf"/>
</dbReference>
<dbReference type="InterPro" id="IPR036736">
    <property type="entry name" value="ACP-like_sf"/>
</dbReference>
<feature type="domain" description="Carrier" evidence="4">
    <location>
        <begin position="589"/>
        <end position="669"/>
    </location>
</feature>
<feature type="region of interest" description="Disordered" evidence="3">
    <location>
        <begin position="929"/>
        <end position="949"/>
    </location>
</feature>
<dbReference type="PROSITE" id="PS50075">
    <property type="entry name" value="CARRIER"/>
    <property type="match status" value="1"/>
</dbReference>